<dbReference type="PATRIC" id="fig|1232189.3.peg.4272"/>
<reference evidence="1" key="1">
    <citation type="submission" date="2012-10" db="EMBL/GenBank/DDBJ databases">
        <authorList>
            <person name="Strain E.A."/>
            <person name="Brown E."/>
            <person name="Allard M.W."/>
            <person name="Gonzalez-Escalona N."/>
            <person name="Timme R."/>
        </authorList>
    </citation>
    <scope>NUCLEOTIDE SEQUENCE [LARGE SCALE GENOMIC DNA]</scope>
    <source>
        <strain evidence="1">CFSAN001627</strain>
    </source>
</reference>
<evidence type="ECO:0000313" key="1">
    <source>
        <dbReference type="EMBL" id="EKN36260.1"/>
    </source>
</evidence>
<sequence length="93" mass="11140">MDIPNIEYDRFGRMKYNPQIHSNTGKPWSEEDLQYLVDWYYIIGPEEMSYALERTSTAVSNKVIILTKKGVMVRPKNRNWHRRIKKRDGLSHQ</sequence>
<name>M1ZRU4_CLOBO</name>
<dbReference type="AlphaFoldDB" id="M1ZRU4"/>
<proteinExistence type="predicted"/>
<dbReference type="EMBL" id="AMXI01001709">
    <property type="protein sequence ID" value="EKN36260.1"/>
    <property type="molecule type" value="Genomic_DNA"/>
</dbReference>
<gene>
    <name evidence="1" type="ORF">CFSAN001627_27278</name>
</gene>
<dbReference type="Proteomes" id="UP000011944">
    <property type="component" value="Unassembled WGS sequence"/>
</dbReference>
<accession>M1ZRU4</accession>
<organism evidence="1">
    <name type="scientific">Clostridium botulinum CFSAN001627</name>
    <dbReference type="NCBI Taxonomy" id="1232189"/>
    <lineage>
        <taxon>Bacteria</taxon>
        <taxon>Bacillati</taxon>
        <taxon>Bacillota</taxon>
        <taxon>Clostridia</taxon>
        <taxon>Eubacteriales</taxon>
        <taxon>Clostridiaceae</taxon>
        <taxon>Clostridium</taxon>
    </lineage>
</organism>
<protein>
    <submittedName>
        <fullName evidence="1">Uncharacterized protein</fullName>
    </submittedName>
</protein>
<comment type="caution">
    <text evidence="1">The sequence shown here is derived from an EMBL/GenBank/DDBJ whole genome shotgun (WGS) entry which is preliminary data.</text>
</comment>
<reference evidence="1" key="2">
    <citation type="submission" date="2013-03" db="EMBL/GenBank/DDBJ databases">
        <title>Diversity in Clostridium botulinum.</title>
        <authorList>
            <person name="Timme R.E."/>
            <person name="Allard M."/>
            <person name="Luo Y."/>
            <person name="Strain E."/>
            <person name="Gonzalez-Escalona N."/>
            <person name="Brown E."/>
        </authorList>
    </citation>
    <scope>NUCLEOTIDE SEQUENCE [LARGE SCALE GENOMIC DNA]</scope>
    <source>
        <strain evidence="1">CFSAN001627</strain>
    </source>
</reference>